<dbReference type="SUPFAM" id="SSF53383">
    <property type="entry name" value="PLP-dependent transferases"/>
    <property type="match status" value="1"/>
</dbReference>
<dbReference type="GO" id="GO:0008483">
    <property type="term" value="F:transaminase activity"/>
    <property type="evidence" value="ECO:0007669"/>
    <property type="project" value="UniProtKB-KW"/>
</dbReference>
<keyword evidence="3" id="KW-0808">Transferase</keyword>
<dbReference type="Pfam" id="PF00266">
    <property type="entry name" value="Aminotran_5"/>
    <property type="match status" value="1"/>
</dbReference>
<dbReference type="PANTHER" id="PTHR43586:SF15">
    <property type="entry name" value="BLR3095 PROTEIN"/>
    <property type="match status" value="1"/>
</dbReference>
<dbReference type="InterPro" id="IPR015424">
    <property type="entry name" value="PyrdxlP-dep_Trfase"/>
</dbReference>
<keyword evidence="3" id="KW-0032">Aminotransferase</keyword>
<dbReference type="EMBL" id="BAABJY010000001">
    <property type="protein sequence ID" value="GAA4857215.1"/>
    <property type="molecule type" value="Genomic_DNA"/>
</dbReference>
<comment type="caution">
    <text evidence="3">The sequence shown here is derived from an EMBL/GenBank/DDBJ whole genome shotgun (WGS) entry which is preliminary data.</text>
</comment>
<dbReference type="InterPro" id="IPR015421">
    <property type="entry name" value="PyrdxlP-dep_Trfase_major"/>
</dbReference>
<organism evidence="3 4">
    <name type="scientific">Luteimonas vadosa</name>
    <dbReference type="NCBI Taxonomy" id="1165507"/>
    <lineage>
        <taxon>Bacteria</taxon>
        <taxon>Pseudomonadati</taxon>
        <taxon>Pseudomonadota</taxon>
        <taxon>Gammaproteobacteria</taxon>
        <taxon>Lysobacterales</taxon>
        <taxon>Lysobacteraceae</taxon>
        <taxon>Luteimonas</taxon>
    </lineage>
</organism>
<name>A0ABP9DSU2_9GAMM</name>
<dbReference type="Gene3D" id="3.40.640.10">
    <property type="entry name" value="Type I PLP-dependent aspartate aminotransferase-like (Major domain)"/>
    <property type="match status" value="1"/>
</dbReference>
<evidence type="ECO:0000313" key="3">
    <source>
        <dbReference type="EMBL" id="GAA4857215.1"/>
    </source>
</evidence>
<keyword evidence="1" id="KW-0663">Pyridoxal phosphate</keyword>
<reference evidence="4" key="1">
    <citation type="journal article" date="2019" name="Int. J. Syst. Evol. Microbiol.">
        <title>The Global Catalogue of Microorganisms (GCM) 10K type strain sequencing project: providing services to taxonomists for standard genome sequencing and annotation.</title>
        <authorList>
            <consortium name="The Broad Institute Genomics Platform"/>
            <consortium name="The Broad Institute Genome Sequencing Center for Infectious Disease"/>
            <person name="Wu L."/>
            <person name="Ma J."/>
        </authorList>
    </citation>
    <scope>NUCLEOTIDE SEQUENCE [LARGE SCALE GENOMIC DNA]</scope>
    <source>
        <strain evidence="4">JCM 18392</strain>
    </source>
</reference>
<evidence type="ECO:0000256" key="1">
    <source>
        <dbReference type="ARBA" id="ARBA00022898"/>
    </source>
</evidence>
<gene>
    <name evidence="3" type="ORF">GCM10023332_06140</name>
</gene>
<keyword evidence="4" id="KW-1185">Reference proteome</keyword>
<evidence type="ECO:0000313" key="4">
    <source>
        <dbReference type="Proteomes" id="UP001501323"/>
    </source>
</evidence>
<proteinExistence type="predicted"/>
<sequence length="402" mass="43560">MTDMLVVATPLPYSSAMHASRDPTEDHRSLFSLPPGALYLNTASDGPRLHAVLQAARDAINHSTMPWRLDMAGWTARIERVRTLASRLFDGDAGGVALVPSAGYGLSTAARNVPLWPGQAVLVLEGQFPSNLLPWQRRCREVGAQLVAVPRIPGIDWTEAVLATLHRNKDIRILALPHAYWHDGALLDLDRISEAARERGASLVLDLSQSLGVLPADVARWQPEFAVAVGHKWLLGGSGLAYLWAAPQWRAEGEPLEQNWIARTGRDDWRFPPDAPPPYLDGARRYDAGGVADPLRLAMAEAALAQVLSWQALPLSEALGKRTAALRTALDNRGLGDWLADGHAPHLCGVRPPGDRLAAVAGVLEEAGVIVTVRHGLVRIAPHLHVEARDMVRVADLMARAA</sequence>
<dbReference type="Gene3D" id="3.90.1150.10">
    <property type="entry name" value="Aspartate Aminotransferase, domain 1"/>
    <property type="match status" value="1"/>
</dbReference>
<feature type="domain" description="Aminotransferase class V" evidence="2">
    <location>
        <begin position="74"/>
        <end position="257"/>
    </location>
</feature>
<dbReference type="Proteomes" id="UP001501323">
    <property type="component" value="Unassembled WGS sequence"/>
</dbReference>
<dbReference type="InterPro" id="IPR015422">
    <property type="entry name" value="PyrdxlP-dep_Trfase_small"/>
</dbReference>
<protein>
    <submittedName>
        <fullName evidence="3">Aminotransferase class V-fold PLP-dependent enzyme</fullName>
    </submittedName>
</protein>
<evidence type="ECO:0000259" key="2">
    <source>
        <dbReference type="Pfam" id="PF00266"/>
    </source>
</evidence>
<accession>A0ABP9DSU2</accession>
<dbReference type="PANTHER" id="PTHR43586">
    <property type="entry name" value="CYSTEINE DESULFURASE"/>
    <property type="match status" value="1"/>
</dbReference>
<dbReference type="InterPro" id="IPR000192">
    <property type="entry name" value="Aminotrans_V_dom"/>
</dbReference>